<reference evidence="1 2" key="1">
    <citation type="submission" date="2014-04" db="EMBL/GenBank/DDBJ databases">
        <title>Evolutionary Origins and Diversification of the Mycorrhizal Mutualists.</title>
        <authorList>
            <consortium name="DOE Joint Genome Institute"/>
            <consortium name="Mycorrhizal Genomics Consortium"/>
            <person name="Kohler A."/>
            <person name="Kuo A."/>
            <person name="Nagy L.G."/>
            <person name="Floudas D."/>
            <person name="Copeland A."/>
            <person name="Barry K.W."/>
            <person name="Cichocki N."/>
            <person name="Veneault-Fourrey C."/>
            <person name="LaButti K."/>
            <person name="Lindquist E.A."/>
            <person name="Lipzen A."/>
            <person name="Lundell T."/>
            <person name="Morin E."/>
            <person name="Murat C."/>
            <person name="Riley R."/>
            <person name="Ohm R."/>
            <person name="Sun H."/>
            <person name="Tunlid A."/>
            <person name="Henrissat B."/>
            <person name="Grigoriev I.V."/>
            <person name="Hibbett D.S."/>
            <person name="Martin F."/>
        </authorList>
    </citation>
    <scope>NUCLEOTIDE SEQUENCE [LARGE SCALE GENOMIC DNA]</scope>
    <source>
        <strain evidence="1 2">FD-317 M1</strain>
    </source>
</reference>
<protein>
    <submittedName>
        <fullName evidence="1">Uncharacterized protein</fullName>
    </submittedName>
</protein>
<sequence>MEFSDVLSESISDSVPMPILAKPRSKIRQGFLSLRLVNLSGDARSSPAPSGVEFAAWVQLATSEQGAFNLVERDLQSACEDSDSWLVFYRKSDLCWETGFTEEEELEEDDVDMDDLAAAIPQMTEGHGAGTVQVSSMWKCTMMKTFAIPPPPQPNHPSRQT</sequence>
<keyword evidence="2" id="KW-1185">Reference proteome</keyword>
<accession>A0A0D0C538</accession>
<dbReference type="HOGENOM" id="CLU_1643892_0_0_1"/>
<dbReference type="EMBL" id="KN834835">
    <property type="protein sequence ID" value="KIK52932.1"/>
    <property type="molecule type" value="Genomic_DNA"/>
</dbReference>
<dbReference type="AlphaFoldDB" id="A0A0D0C538"/>
<name>A0A0D0C538_9AGAR</name>
<organism evidence="1 2">
    <name type="scientific">Collybiopsis luxurians FD-317 M1</name>
    <dbReference type="NCBI Taxonomy" id="944289"/>
    <lineage>
        <taxon>Eukaryota</taxon>
        <taxon>Fungi</taxon>
        <taxon>Dikarya</taxon>
        <taxon>Basidiomycota</taxon>
        <taxon>Agaricomycotina</taxon>
        <taxon>Agaricomycetes</taxon>
        <taxon>Agaricomycetidae</taxon>
        <taxon>Agaricales</taxon>
        <taxon>Marasmiineae</taxon>
        <taxon>Omphalotaceae</taxon>
        <taxon>Collybiopsis</taxon>
        <taxon>Collybiopsis luxurians</taxon>
    </lineage>
</organism>
<proteinExistence type="predicted"/>
<dbReference type="Proteomes" id="UP000053593">
    <property type="component" value="Unassembled WGS sequence"/>
</dbReference>
<evidence type="ECO:0000313" key="2">
    <source>
        <dbReference type="Proteomes" id="UP000053593"/>
    </source>
</evidence>
<evidence type="ECO:0000313" key="1">
    <source>
        <dbReference type="EMBL" id="KIK52932.1"/>
    </source>
</evidence>
<gene>
    <name evidence="1" type="ORF">GYMLUDRAFT_250763</name>
</gene>